<proteinExistence type="predicted"/>
<name>K3W826_GLOUD</name>
<keyword evidence="4" id="KW-1185">Reference proteome</keyword>
<accession>K3W826</accession>
<organism evidence="3 4">
    <name type="scientific">Globisporangium ultimum (strain ATCC 200006 / CBS 805.95 / DAOM BR144)</name>
    <name type="common">Pythium ultimum</name>
    <dbReference type="NCBI Taxonomy" id="431595"/>
    <lineage>
        <taxon>Eukaryota</taxon>
        <taxon>Sar</taxon>
        <taxon>Stramenopiles</taxon>
        <taxon>Oomycota</taxon>
        <taxon>Peronosporomycetes</taxon>
        <taxon>Pythiales</taxon>
        <taxon>Pythiaceae</taxon>
        <taxon>Globisporangium</taxon>
    </lineage>
</organism>
<dbReference type="InterPro" id="IPR011989">
    <property type="entry name" value="ARM-like"/>
</dbReference>
<dbReference type="STRING" id="431595.K3W826"/>
<dbReference type="InterPro" id="IPR024395">
    <property type="entry name" value="CLASP_N_dom"/>
</dbReference>
<feature type="compositionally biased region" description="Basic and acidic residues" evidence="1">
    <location>
        <begin position="278"/>
        <end position="290"/>
    </location>
</feature>
<dbReference type="VEuPathDB" id="FungiDB:PYU1_G001117"/>
<dbReference type="InterPro" id="IPR016024">
    <property type="entry name" value="ARM-type_fold"/>
</dbReference>
<feature type="domain" description="CLASP N-terminal" evidence="2">
    <location>
        <begin position="17"/>
        <end position="209"/>
    </location>
</feature>
<dbReference type="HOGENOM" id="CLU_584613_0_0_1"/>
<dbReference type="Pfam" id="PF12348">
    <property type="entry name" value="CLASP_N"/>
    <property type="match status" value="1"/>
</dbReference>
<evidence type="ECO:0000313" key="4">
    <source>
        <dbReference type="Proteomes" id="UP000019132"/>
    </source>
</evidence>
<protein>
    <recommendedName>
        <fullName evidence="2">CLASP N-terminal domain-containing protein</fullName>
    </recommendedName>
</protein>
<dbReference type="SUPFAM" id="SSF48371">
    <property type="entry name" value="ARM repeat"/>
    <property type="match status" value="1"/>
</dbReference>
<evidence type="ECO:0000259" key="2">
    <source>
        <dbReference type="Pfam" id="PF12348"/>
    </source>
</evidence>
<feature type="region of interest" description="Disordered" evidence="1">
    <location>
        <begin position="276"/>
        <end position="417"/>
    </location>
</feature>
<dbReference type="eggNOG" id="ENOG502S3C4">
    <property type="taxonomic scope" value="Eukaryota"/>
</dbReference>
<evidence type="ECO:0000313" key="3">
    <source>
        <dbReference type="EnsemblProtists" id="PYU1_T001117"/>
    </source>
</evidence>
<dbReference type="EMBL" id="GL376620">
    <property type="status" value="NOT_ANNOTATED_CDS"/>
    <property type="molecule type" value="Genomic_DNA"/>
</dbReference>
<dbReference type="AlphaFoldDB" id="K3W826"/>
<sequence length="468" mass="52600">MERVVQQQTQQVLEKADVEWSDISTALDELAHAIESLEPHQPMRDVSRQLLSISNELGAQIVGFRSKLVGEVCGHIARIVKVMLRDFRDVANELLPSLANTAKGASGAVRQPGAKLFSVISEHVRYDLQMLQRIFVRSPQEKVRLLLLEQIALILSCWRKEEIAPYYNDVLNVIQRGLLDSPQQVRSFSRDVFCSFSAQWEERITELVDVPSAPSRDLLLKEKPHAVISLAIVKKYPELQKKLKRTDSSKAIAKQRSLYKKSASIETQEVEILVATPPEKKRLEQGKDISRSPPPFQRQLFQDNENEQQPRPRKSGLRPPSASKIDQLQSSSSRLTQPSSTGIPVPPASTRPEDAFRRSSCIEMKAEGSKIPPPSTKSPATRARSVTRPAVTSRSQDTAALESKRSTSLRRPQEGISSSMNSFKYDMKALQLPTYAISLKRPASVSNFQRPNLTMNSRYPALTMSFQH</sequence>
<reference evidence="3" key="3">
    <citation type="submission" date="2015-02" db="UniProtKB">
        <authorList>
            <consortium name="EnsemblProtists"/>
        </authorList>
    </citation>
    <scope>IDENTIFICATION</scope>
    <source>
        <strain evidence="3">DAOM BR144</strain>
    </source>
</reference>
<evidence type="ECO:0000256" key="1">
    <source>
        <dbReference type="SAM" id="MobiDB-lite"/>
    </source>
</evidence>
<dbReference type="Proteomes" id="UP000019132">
    <property type="component" value="Unassembled WGS sequence"/>
</dbReference>
<reference evidence="4" key="2">
    <citation type="submission" date="2010-04" db="EMBL/GenBank/DDBJ databases">
        <authorList>
            <person name="Buell R."/>
            <person name="Hamilton J."/>
            <person name="Hostetler J."/>
        </authorList>
    </citation>
    <scope>NUCLEOTIDE SEQUENCE [LARGE SCALE GENOMIC DNA]</scope>
    <source>
        <strain evidence="4">DAOM:BR144</strain>
    </source>
</reference>
<feature type="compositionally biased region" description="Low complexity" evidence="1">
    <location>
        <begin position="327"/>
        <end position="341"/>
    </location>
</feature>
<dbReference type="InParanoid" id="K3W826"/>
<dbReference type="EnsemblProtists" id="PYU1_T001117">
    <property type="protein sequence ID" value="PYU1_T001117"/>
    <property type="gene ID" value="PYU1_G001117"/>
</dbReference>
<feature type="compositionally biased region" description="Polar residues" evidence="1">
    <location>
        <begin position="299"/>
        <end position="309"/>
    </location>
</feature>
<reference evidence="4" key="1">
    <citation type="journal article" date="2010" name="Genome Biol.">
        <title>Genome sequence of the necrotrophic plant pathogen Pythium ultimum reveals original pathogenicity mechanisms and effector repertoire.</title>
        <authorList>
            <person name="Levesque C.A."/>
            <person name="Brouwer H."/>
            <person name="Cano L."/>
            <person name="Hamilton J.P."/>
            <person name="Holt C."/>
            <person name="Huitema E."/>
            <person name="Raffaele S."/>
            <person name="Robideau G.P."/>
            <person name="Thines M."/>
            <person name="Win J."/>
            <person name="Zerillo M.M."/>
            <person name="Beakes G.W."/>
            <person name="Boore J.L."/>
            <person name="Busam D."/>
            <person name="Dumas B."/>
            <person name="Ferriera S."/>
            <person name="Fuerstenberg S.I."/>
            <person name="Gachon C.M."/>
            <person name="Gaulin E."/>
            <person name="Govers F."/>
            <person name="Grenville-Briggs L."/>
            <person name="Horner N."/>
            <person name="Hostetler J."/>
            <person name="Jiang R.H."/>
            <person name="Johnson J."/>
            <person name="Krajaejun T."/>
            <person name="Lin H."/>
            <person name="Meijer H.J."/>
            <person name="Moore B."/>
            <person name="Morris P."/>
            <person name="Phuntmart V."/>
            <person name="Puiu D."/>
            <person name="Shetty J."/>
            <person name="Stajich J.E."/>
            <person name="Tripathy S."/>
            <person name="Wawra S."/>
            <person name="van West P."/>
            <person name="Whitty B.R."/>
            <person name="Coutinho P.M."/>
            <person name="Henrissat B."/>
            <person name="Martin F."/>
            <person name="Thomas P.D."/>
            <person name="Tyler B.M."/>
            <person name="De Vries R.P."/>
            <person name="Kamoun S."/>
            <person name="Yandell M."/>
            <person name="Tisserat N."/>
            <person name="Buell C.R."/>
        </authorList>
    </citation>
    <scope>NUCLEOTIDE SEQUENCE</scope>
    <source>
        <strain evidence="4">DAOM:BR144</strain>
    </source>
</reference>
<dbReference type="Gene3D" id="1.25.10.10">
    <property type="entry name" value="Leucine-rich Repeat Variant"/>
    <property type="match status" value="1"/>
</dbReference>